<dbReference type="EMBL" id="BAABJV010000010">
    <property type="protein sequence ID" value="GAA4784950.1"/>
    <property type="molecule type" value="Genomic_DNA"/>
</dbReference>
<organism evidence="2 3">
    <name type="scientific">Streptomyces sanyensis</name>
    <dbReference type="NCBI Taxonomy" id="568869"/>
    <lineage>
        <taxon>Bacteria</taxon>
        <taxon>Bacillati</taxon>
        <taxon>Actinomycetota</taxon>
        <taxon>Actinomycetes</taxon>
        <taxon>Kitasatosporales</taxon>
        <taxon>Streptomycetaceae</taxon>
        <taxon>Streptomyces</taxon>
    </lineage>
</organism>
<dbReference type="GO" id="GO:0016787">
    <property type="term" value="F:hydrolase activity"/>
    <property type="evidence" value="ECO:0007669"/>
    <property type="project" value="UniProtKB-KW"/>
</dbReference>
<comment type="caution">
    <text evidence="2">The sequence shown here is derived from an EMBL/GenBank/DDBJ whole genome shotgun (WGS) entry which is preliminary data.</text>
</comment>
<keyword evidence="2" id="KW-0378">Hydrolase</keyword>
<dbReference type="InterPro" id="IPR046879">
    <property type="entry name" value="KANL3/Tex30_Abhydrolase"/>
</dbReference>
<name>A0ABP9AQV6_9ACTN</name>
<evidence type="ECO:0000313" key="2">
    <source>
        <dbReference type="EMBL" id="GAA4784950.1"/>
    </source>
</evidence>
<sequence length="229" mass="23354">MLDRTETRPGAAVLILHGGRADGPGPPPAVNLPGLRMRPFSRALAAATAGRGVVLGRVRYRCRGWNGEQADAGRDALRALDELDAVLGAPVPVMLVGHSMGGRAALHAAGHARVRGVVALAPWCPAGEPVAHLRGRDLVLLHGDRDRVTAAADSWALAGRAREAGARVCALRMPGGDHAMLRDAGTWHGLTTRLVTGLLGLSPLPPAVAAGLEGGGGEPADARTVAAGG</sequence>
<proteinExistence type="predicted"/>
<dbReference type="Proteomes" id="UP001501147">
    <property type="component" value="Unassembled WGS sequence"/>
</dbReference>
<dbReference type="InterPro" id="IPR029058">
    <property type="entry name" value="AB_hydrolase_fold"/>
</dbReference>
<keyword evidence="3" id="KW-1185">Reference proteome</keyword>
<evidence type="ECO:0000313" key="3">
    <source>
        <dbReference type="Proteomes" id="UP001501147"/>
    </source>
</evidence>
<gene>
    <name evidence="2" type="ORF">GCM10023329_39350</name>
</gene>
<dbReference type="Pfam" id="PF20408">
    <property type="entry name" value="Abhydrolase_11"/>
    <property type="match status" value="1"/>
</dbReference>
<dbReference type="RefSeq" id="WP_392800088.1">
    <property type="nucleotide sequence ID" value="NZ_BAABJV010000010.1"/>
</dbReference>
<accession>A0ABP9AQV6</accession>
<protein>
    <submittedName>
        <fullName evidence="2">Alpha/beta hydrolase</fullName>
    </submittedName>
</protein>
<dbReference type="SUPFAM" id="SSF53474">
    <property type="entry name" value="alpha/beta-Hydrolases"/>
    <property type="match status" value="1"/>
</dbReference>
<evidence type="ECO:0000259" key="1">
    <source>
        <dbReference type="Pfam" id="PF20408"/>
    </source>
</evidence>
<reference evidence="3" key="1">
    <citation type="journal article" date="2019" name="Int. J. Syst. Evol. Microbiol.">
        <title>The Global Catalogue of Microorganisms (GCM) 10K type strain sequencing project: providing services to taxonomists for standard genome sequencing and annotation.</title>
        <authorList>
            <consortium name="The Broad Institute Genomics Platform"/>
            <consortium name="The Broad Institute Genome Sequencing Center for Infectious Disease"/>
            <person name="Wu L."/>
            <person name="Ma J."/>
        </authorList>
    </citation>
    <scope>NUCLEOTIDE SEQUENCE [LARGE SCALE GENOMIC DNA]</scope>
    <source>
        <strain evidence="3">JCM 18324</strain>
    </source>
</reference>
<dbReference type="Gene3D" id="3.40.50.1820">
    <property type="entry name" value="alpha/beta hydrolase"/>
    <property type="match status" value="1"/>
</dbReference>
<feature type="domain" description="KANL3/Tex30 alpha/beta hydrolase-like" evidence="1">
    <location>
        <begin position="82"/>
        <end position="179"/>
    </location>
</feature>